<keyword evidence="2" id="KW-0614">Plasmid</keyword>
<proteinExistence type="predicted"/>
<evidence type="ECO:0000256" key="1">
    <source>
        <dbReference type="SAM" id="MobiDB-lite"/>
    </source>
</evidence>
<gene>
    <name evidence="2" type="ORF">DAETH_44010</name>
</gene>
<accession>A0ABN6RM97</accession>
<name>A0ABN6RM97_9DEIO</name>
<evidence type="ECO:0000313" key="3">
    <source>
        <dbReference type="Proteomes" id="UP001064971"/>
    </source>
</evidence>
<feature type="region of interest" description="Disordered" evidence="1">
    <location>
        <begin position="1"/>
        <end position="85"/>
    </location>
</feature>
<geneLocation type="plasmid" evidence="2 3">
    <name>pDAETH-2</name>
</geneLocation>
<sequence length="107" mass="11564">MPSTLVPPQRQDPGGLAEHEEQEQGVADPDTAERHQLHAEQMLRAQVHQSPGDAAPALHRREADDGDQDVQGAEPGEQGTLSIRAQVRTNRAAIRAPLPPKRSEGSL</sequence>
<organism evidence="2 3">
    <name type="scientific">Deinococcus aetherius</name>
    <dbReference type="NCBI Taxonomy" id="200252"/>
    <lineage>
        <taxon>Bacteria</taxon>
        <taxon>Thermotogati</taxon>
        <taxon>Deinococcota</taxon>
        <taxon>Deinococci</taxon>
        <taxon>Deinococcales</taxon>
        <taxon>Deinococcaceae</taxon>
        <taxon>Deinococcus</taxon>
    </lineage>
</organism>
<protein>
    <submittedName>
        <fullName evidence="2">Uncharacterized protein</fullName>
    </submittedName>
</protein>
<evidence type="ECO:0000313" key="2">
    <source>
        <dbReference type="EMBL" id="BDP44432.1"/>
    </source>
</evidence>
<keyword evidence="3" id="KW-1185">Reference proteome</keyword>
<reference evidence="2" key="1">
    <citation type="submission" date="2022-07" db="EMBL/GenBank/DDBJ databases">
        <title>Complete Genome Sequence of the Radioresistant Bacterium Deinococcus aetherius ST0316, Isolated from the Air Dust collected in Lower Stratosphere above Japan.</title>
        <authorList>
            <person name="Satoh K."/>
            <person name="Hagiwara K."/>
            <person name="Katsumata K."/>
            <person name="Kubo A."/>
            <person name="Yokobori S."/>
            <person name="Yamagishi A."/>
            <person name="Oono Y."/>
            <person name="Narumi I."/>
        </authorList>
    </citation>
    <scope>NUCLEOTIDE SEQUENCE</scope>
    <source>
        <strain evidence="2">ST0316</strain>
        <plasmid evidence="2">pDAETH-2</plasmid>
    </source>
</reference>
<dbReference type="EMBL" id="AP026562">
    <property type="protein sequence ID" value="BDP44432.1"/>
    <property type="molecule type" value="Genomic_DNA"/>
</dbReference>
<dbReference type="Proteomes" id="UP001064971">
    <property type="component" value="Plasmid pDAETH-2"/>
</dbReference>